<comment type="caution">
    <text evidence="2">The sequence shown here is derived from an EMBL/GenBank/DDBJ whole genome shotgun (WGS) entry which is preliminary data.</text>
</comment>
<evidence type="ECO:0000313" key="2">
    <source>
        <dbReference type="EMBL" id="PVU97954.1"/>
    </source>
</evidence>
<organism evidence="2 3">
    <name type="scientific">Smittium simulii</name>
    <dbReference type="NCBI Taxonomy" id="133385"/>
    <lineage>
        <taxon>Eukaryota</taxon>
        <taxon>Fungi</taxon>
        <taxon>Fungi incertae sedis</taxon>
        <taxon>Zoopagomycota</taxon>
        <taxon>Kickxellomycotina</taxon>
        <taxon>Harpellomycetes</taxon>
        <taxon>Harpellales</taxon>
        <taxon>Legeriomycetaceae</taxon>
        <taxon>Smittium</taxon>
    </lineage>
</organism>
<dbReference type="SUPFAM" id="SSF55874">
    <property type="entry name" value="ATPase domain of HSP90 chaperone/DNA topoisomerase II/histidine kinase"/>
    <property type="match status" value="1"/>
</dbReference>
<sequence>MQNSQHEAKKIKLLSYQNSSLLNAAMEFPTIIECLSQLIDFAISRAAISVAIVFDLDQLLLKISDDGTPISFYDFNNFEKNGSNFISKNLAFIQMSQVGTLDIKSKPFNADAGYIQTFENSSVKAPVKCEFLTDFNTEIFFSNWFYKFPVRRKNLQSNQRLIRASIIELVEQYVLINLGIAFSLTNLFEKKLLFKVTNNSSFKSRINMLFGPSISNSMYFTFFEFSGYSLEAFLSTAPSTVPFQIIAINKELVVSKKINSFLNDIISKSKYTQKVMSYVFMIECSSDKYFWEHGKSRKNIEFVDWVTVYKFLGLAIIKFLKKHLWLENEEATKTLFSLFSPHNSYLHKKPLELCTYKKKTSCKFQKYNNIVTSSFISVENDIPKSNPEGQNSTKKYNRNRHKAILNSKISIKDLYASWINPIFKSCDLDFQREIYKHPLSYKMPFNTNNFQTQFSEILIENLQKATVVGQLDKKFILCKIPSISTNDFDTNPYTELIGIDQHAADERIKLEKNIESYYTIVNSIADYRQQLYRNNLNQNINLNNTSYNHTFFDLGVEVPELGKIIGLFEVLEPIDLEYNLKISDLIIAYIDMLKSWGFFIHLISYSCYKESSSDQIYSKNTDITTGKNHELDYSSKSYTEEIKSNENSIFRLTHVPKNYYNRIMRNKNSAKILLLQLLPAICNWFDSSTQINLCQNNFLPYIKNPYFEKCSKPWLSMLKFCPPPLVMVLESIACRTAIKFNDAVSCTTAKA</sequence>
<dbReference type="EMBL" id="MBFR01000005">
    <property type="protein sequence ID" value="PVU97954.1"/>
    <property type="molecule type" value="Genomic_DNA"/>
</dbReference>
<dbReference type="GO" id="GO:0016887">
    <property type="term" value="F:ATP hydrolysis activity"/>
    <property type="evidence" value="ECO:0007669"/>
    <property type="project" value="InterPro"/>
</dbReference>
<dbReference type="GO" id="GO:0032300">
    <property type="term" value="C:mismatch repair complex"/>
    <property type="evidence" value="ECO:0007669"/>
    <property type="project" value="InterPro"/>
</dbReference>
<dbReference type="Proteomes" id="UP000245383">
    <property type="component" value="Unassembled WGS sequence"/>
</dbReference>
<evidence type="ECO:0008006" key="4">
    <source>
        <dbReference type="Google" id="ProtNLM"/>
    </source>
</evidence>
<name>A0A2T9Z096_9FUNG</name>
<dbReference type="Gene3D" id="3.30.1540.20">
    <property type="entry name" value="MutL, C-terminal domain, dimerisation subdomain"/>
    <property type="match status" value="1"/>
</dbReference>
<protein>
    <recommendedName>
        <fullName evidence="4">MutL C-terminal dimerisation domain-containing protein</fullName>
    </recommendedName>
</protein>
<gene>
    <name evidence="2" type="ORF">BB561_000183</name>
</gene>
<dbReference type="STRING" id="133385.A0A2T9Z096"/>
<dbReference type="Gene3D" id="3.30.565.10">
    <property type="entry name" value="Histidine kinase-like ATPase, C-terminal domain"/>
    <property type="match status" value="1"/>
</dbReference>
<comment type="similarity">
    <text evidence="1">Belongs to the DNA mismatch repair MutL/HexB family.</text>
</comment>
<evidence type="ECO:0000313" key="3">
    <source>
        <dbReference type="Proteomes" id="UP000245383"/>
    </source>
</evidence>
<proteinExistence type="inferred from homology"/>
<reference evidence="2 3" key="1">
    <citation type="journal article" date="2018" name="MBio">
        <title>Comparative Genomics Reveals the Core Gene Toolbox for the Fungus-Insect Symbiosis.</title>
        <authorList>
            <person name="Wang Y."/>
            <person name="Stata M."/>
            <person name="Wang W."/>
            <person name="Stajich J.E."/>
            <person name="White M.M."/>
            <person name="Moncalvo J.M."/>
        </authorList>
    </citation>
    <scope>NUCLEOTIDE SEQUENCE [LARGE SCALE GENOMIC DNA]</scope>
    <source>
        <strain evidence="2 3">SWE-8-4</strain>
    </source>
</reference>
<dbReference type="AlphaFoldDB" id="A0A2T9Z096"/>
<evidence type="ECO:0000256" key="1">
    <source>
        <dbReference type="ARBA" id="ARBA00006082"/>
    </source>
</evidence>
<dbReference type="InterPro" id="IPR042120">
    <property type="entry name" value="MutL_C_dimsub"/>
</dbReference>
<keyword evidence="3" id="KW-1185">Reference proteome</keyword>
<dbReference type="GO" id="GO:0140664">
    <property type="term" value="F:ATP-dependent DNA damage sensor activity"/>
    <property type="evidence" value="ECO:0007669"/>
    <property type="project" value="InterPro"/>
</dbReference>
<dbReference type="OrthoDB" id="429932at2759"/>
<dbReference type="GO" id="GO:0006298">
    <property type="term" value="P:mismatch repair"/>
    <property type="evidence" value="ECO:0007669"/>
    <property type="project" value="InterPro"/>
</dbReference>
<dbReference type="PANTHER" id="PTHR10073">
    <property type="entry name" value="DNA MISMATCH REPAIR PROTEIN MLH, PMS, MUTL"/>
    <property type="match status" value="1"/>
</dbReference>
<accession>A0A2T9Z096</accession>
<dbReference type="InterPro" id="IPR036890">
    <property type="entry name" value="HATPase_C_sf"/>
</dbReference>
<dbReference type="InterPro" id="IPR038973">
    <property type="entry name" value="MutL/Mlh/Pms-like"/>
</dbReference>
<dbReference type="PANTHER" id="PTHR10073:SF47">
    <property type="entry name" value="DNA MISMATCH REPAIR PROTEIN MLH3"/>
    <property type="match status" value="1"/>
</dbReference>